<sequence length="210" mass="23155">MTTILTNFGSPMKTDDDVTYVIIGLSDKYDHVAGIIAHMDPFLDINTVCSMVITKEMRLKDKSQAPTSDSLSSTLVVLLAEGSKPSRLRACRNNRTSQRAFEPKRILLENDEMNAISVFLVFHKTFCGKQRCFPPTKQDDDDGSGDQDGLEGMECTPVTVSLIRHDKDAGFKGVAPPCRVKGKRPLRDQGAETIAKVEGRPPLARCGERP</sequence>
<dbReference type="Proteomes" id="UP001151760">
    <property type="component" value="Unassembled WGS sequence"/>
</dbReference>
<gene>
    <name evidence="2" type="ORF">Tco_1123480</name>
</gene>
<evidence type="ECO:0000313" key="2">
    <source>
        <dbReference type="EMBL" id="GJU07050.1"/>
    </source>
</evidence>
<name>A0ABQ5J3I4_9ASTR</name>
<protein>
    <submittedName>
        <fullName evidence="2">Uncharacterized protein</fullName>
    </submittedName>
</protein>
<reference evidence="2" key="2">
    <citation type="submission" date="2022-01" db="EMBL/GenBank/DDBJ databases">
        <authorList>
            <person name="Yamashiro T."/>
            <person name="Shiraishi A."/>
            <person name="Satake H."/>
            <person name="Nakayama K."/>
        </authorList>
    </citation>
    <scope>NUCLEOTIDE SEQUENCE</scope>
</reference>
<dbReference type="EMBL" id="BQNB010021500">
    <property type="protein sequence ID" value="GJU07050.1"/>
    <property type="molecule type" value="Genomic_DNA"/>
</dbReference>
<keyword evidence="3" id="KW-1185">Reference proteome</keyword>
<comment type="caution">
    <text evidence="2">The sequence shown here is derived from an EMBL/GenBank/DDBJ whole genome shotgun (WGS) entry which is preliminary data.</text>
</comment>
<accession>A0ABQ5J3I4</accession>
<feature type="region of interest" description="Disordered" evidence="1">
    <location>
        <begin position="182"/>
        <end position="210"/>
    </location>
</feature>
<reference evidence="2" key="1">
    <citation type="journal article" date="2022" name="Int. J. Mol. Sci.">
        <title>Draft Genome of Tanacetum Coccineum: Genomic Comparison of Closely Related Tanacetum-Family Plants.</title>
        <authorList>
            <person name="Yamashiro T."/>
            <person name="Shiraishi A."/>
            <person name="Nakayama K."/>
            <person name="Satake H."/>
        </authorList>
    </citation>
    <scope>NUCLEOTIDE SEQUENCE</scope>
</reference>
<evidence type="ECO:0000256" key="1">
    <source>
        <dbReference type="SAM" id="MobiDB-lite"/>
    </source>
</evidence>
<proteinExistence type="predicted"/>
<organism evidence="2 3">
    <name type="scientific">Tanacetum coccineum</name>
    <dbReference type="NCBI Taxonomy" id="301880"/>
    <lineage>
        <taxon>Eukaryota</taxon>
        <taxon>Viridiplantae</taxon>
        <taxon>Streptophyta</taxon>
        <taxon>Embryophyta</taxon>
        <taxon>Tracheophyta</taxon>
        <taxon>Spermatophyta</taxon>
        <taxon>Magnoliopsida</taxon>
        <taxon>eudicotyledons</taxon>
        <taxon>Gunneridae</taxon>
        <taxon>Pentapetalae</taxon>
        <taxon>asterids</taxon>
        <taxon>campanulids</taxon>
        <taxon>Asterales</taxon>
        <taxon>Asteraceae</taxon>
        <taxon>Asteroideae</taxon>
        <taxon>Anthemideae</taxon>
        <taxon>Anthemidinae</taxon>
        <taxon>Tanacetum</taxon>
    </lineage>
</organism>
<feature type="compositionally biased region" description="Basic and acidic residues" evidence="1">
    <location>
        <begin position="185"/>
        <end position="199"/>
    </location>
</feature>
<evidence type="ECO:0000313" key="3">
    <source>
        <dbReference type="Proteomes" id="UP001151760"/>
    </source>
</evidence>